<dbReference type="RefSeq" id="YP_006383090.1">
    <property type="nucleotide sequence ID" value="NC_017974.1"/>
</dbReference>
<evidence type="ECO:0000313" key="2">
    <source>
        <dbReference type="Proteomes" id="UP000002874"/>
    </source>
</evidence>
<accession>I1TRB7</accession>
<sequence>MIVTKVKVKVASMNRCWSHPALFTRTKVGDILEVQGVPYGGYDGTPVYYVVKNTDGLSVCLFEDEVEVVDD</sequence>
<dbReference type="GeneID" id="12979714"/>
<protein>
    <submittedName>
        <fullName evidence="1">Uncharacterized protein</fullName>
    </submittedName>
</protein>
<dbReference type="EMBL" id="JQ691612">
    <property type="protein sequence ID" value="AFH21240.1"/>
    <property type="molecule type" value="Genomic_DNA"/>
</dbReference>
<dbReference type="Proteomes" id="UP000002874">
    <property type="component" value="Segment"/>
</dbReference>
<name>I1TRB7_9CAUD</name>
<keyword evidence="2" id="KW-1185">Reference proteome</keyword>
<evidence type="ECO:0000313" key="1">
    <source>
        <dbReference type="EMBL" id="AFH21240.1"/>
    </source>
</evidence>
<gene>
    <name evidence="1" type="ORF">CR3_075</name>
</gene>
<proteinExistence type="predicted"/>
<organism evidence="1 2">
    <name type="scientific">Cronobacter phage CR3</name>
    <dbReference type="NCBI Taxonomy" id="1162295"/>
    <lineage>
        <taxon>Viruses</taxon>
        <taxon>Duplodnaviria</taxon>
        <taxon>Heunggongvirae</taxon>
        <taxon>Uroviricota</taxon>
        <taxon>Caudoviricetes</taxon>
        <taxon>Vequintavirinae</taxon>
        <taxon>Certrevirus</taxon>
        <taxon>Certrevirus CR3</taxon>
    </lineage>
</organism>
<dbReference type="KEGG" id="vg:12979714"/>
<reference evidence="1 2" key="1">
    <citation type="journal article" date="2012" name="J. Virol.">
        <title>Complete Genome Sequence of Cronobacter sakazakii Bacteriophage CR3.</title>
        <authorList>
            <person name="Shin H."/>
            <person name="Lee J.H."/>
            <person name="Kim Y."/>
            <person name="Ryu S."/>
        </authorList>
    </citation>
    <scope>NUCLEOTIDE SEQUENCE [LARGE SCALE GENOMIC DNA]</scope>
</reference>